<dbReference type="FunFam" id="3.40.50.300:FF:000533">
    <property type="entry name" value="Helicase, Snf2 family"/>
    <property type="match status" value="1"/>
</dbReference>
<protein>
    <submittedName>
        <fullName evidence="6">Helicase SNF</fullName>
    </submittedName>
</protein>
<feature type="domain" description="Helicase ATP-binding" evidence="4">
    <location>
        <begin position="593"/>
        <end position="756"/>
    </location>
</feature>
<dbReference type="InterPro" id="IPR013663">
    <property type="entry name" value="Helicase_SWF/SNF/SWI_bac"/>
</dbReference>
<dbReference type="InterPro" id="IPR049730">
    <property type="entry name" value="SNF2/RAD54-like_C"/>
</dbReference>
<dbReference type="Gene3D" id="3.40.50.300">
    <property type="entry name" value="P-loop containing nucleotide triphosphate hydrolases"/>
    <property type="match status" value="1"/>
</dbReference>
<dbReference type="SUPFAM" id="SSF52540">
    <property type="entry name" value="P-loop containing nucleoside triphosphate hydrolases"/>
    <property type="match status" value="2"/>
</dbReference>
<sequence>MNVSLNQKMIKQLCGEHSYKKGEELSRRKKVELTDYSPNHEICHAIVHATNVFQITIKNKHGQIETTCTCPKLTTYQKPCHHVAAVLVKILEKQSSNHTDLTRGILGLFQGGPIRPSTGEHIIEDRQLFTVEFLCKPISIDNNECMFGIMIHSSSKSFKINDFLDSVKQREAYQDYDPKIHYFQRETDAVLQELIQTRDKSILKDEFILIPARDWERLLPILLKAPLVKLKHHGQIFEKIHLSSGPIPLYFLFETGPNEDFQLRVNGLNKITILYDFVLFEGQIWKLEKEELARLSELKKMLDTSGTHQISISRNQMESFIEQVIPGLMKIGHVRIGEAVSKRLDQTALKAKLYLDRIKNRLLAGLEFHYGNVVINPLEENKQGSPLLRNGEQEEKILQIMEESGFTKTESGYFLQNEELEYHFLYHIVPILKKLVQVYATTAVRVRLFKENPQPRFRVDRRERTDWLSFRFELQGIPESEIRNILSSLEEKRKYYRLRDGSFLSLESPEFNELNRFLQGIGVKPKEIHTEFELPLTQGLSVLYSFENSVRIGSSLKQLLEDLQNPEGVHFAIPASLSGILRDYQKLGYQWLKTLAHYGLGGILADDMGLGKTLQSISYIHSVLPQIRRENQTVLIVSPSSLTYNWWNELKKFAPEIRAEIVDGSKIVRDRLLKNLAVVDVVITSYPLLVKDTLLYSKLAFHTLFLDEAQAFKNPETQTAKAVKKLQASHRFALTGTPIENSLDELWSIFHIVFPELFPNRRAFHELRREEVAKRVRPFILRRVKEDVLAELPEKIESMHASDLLPDQKKLYAAYLAKLKHDTLKHLDKETFQKNRIKILAGLTRLRQLCCHPALFVDGYKGSSAKFEQLLKIIEECQSTGRRMLIFSQFTQMLGIIGRELASRGVSYFYLDGSTPSEDRVQLCSRFNLGEKDIFLISLKAGGTGLNLTGADTVILYDLWWNPAVEQQAADRAYRMGQKNTVQVIKLVAHGTIEEKMNELQEKKKHLIDDVIQKGDEKLSSLTEKDIREILMI</sequence>
<evidence type="ECO:0000313" key="7">
    <source>
        <dbReference type="Proteomes" id="UP000295132"/>
    </source>
</evidence>
<dbReference type="GO" id="GO:0005524">
    <property type="term" value="F:ATP binding"/>
    <property type="evidence" value="ECO:0007669"/>
    <property type="project" value="InterPro"/>
</dbReference>
<dbReference type="Pfam" id="PF08455">
    <property type="entry name" value="SNF2_assoc"/>
    <property type="match status" value="1"/>
</dbReference>
<dbReference type="Pfam" id="PF00176">
    <property type="entry name" value="SNF2-rel_dom"/>
    <property type="match status" value="1"/>
</dbReference>
<dbReference type="Pfam" id="PF00271">
    <property type="entry name" value="Helicase_C"/>
    <property type="match status" value="1"/>
</dbReference>
<dbReference type="InterPro" id="IPR014001">
    <property type="entry name" value="Helicase_ATP-bd"/>
</dbReference>
<name>A0A4R5VRK5_9BACI</name>
<comment type="caution">
    <text evidence="6">The sequence shown here is derived from an EMBL/GenBank/DDBJ whole genome shotgun (WGS) entry which is preliminary data.</text>
</comment>
<evidence type="ECO:0000259" key="4">
    <source>
        <dbReference type="PROSITE" id="PS51192"/>
    </source>
</evidence>
<keyword evidence="1" id="KW-0378">Hydrolase</keyword>
<feature type="domain" description="Helicase C-terminal" evidence="5">
    <location>
        <begin position="869"/>
        <end position="1020"/>
    </location>
</feature>
<evidence type="ECO:0000313" key="6">
    <source>
        <dbReference type="EMBL" id="TDK61046.1"/>
    </source>
</evidence>
<dbReference type="SMART" id="SM00487">
    <property type="entry name" value="DEXDc"/>
    <property type="match status" value="1"/>
</dbReference>
<keyword evidence="2" id="KW-0863">Zinc-finger</keyword>
<organism evidence="6 7">
    <name type="scientific">Bacillus salipaludis</name>
    <dbReference type="NCBI Taxonomy" id="2547811"/>
    <lineage>
        <taxon>Bacteria</taxon>
        <taxon>Bacillati</taxon>
        <taxon>Bacillota</taxon>
        <taxon>Bacilli</taxon>
        <taxon>Bacillales</taxon>
        <taxon>Bacillaceae</taxon>
        <taxon>Bacillus</taxon>
    </lineage>
</organism>
<accession>A0A4R5VRK5</accession>
<dbReference type="CDD" id="cd18793">
    <property type="entry name" value="SF2_C_SNF"/>
    <property type="match status" value="1"/>
</dbReference>
<dbReference type="InterPro" id="IPR000330">
    <property type="entry name" value="SNF2_N"/>
</dbReference>
<dbReference type="AlphaFoldDB" id="A0A4R5VRK5"/>
<dbReference type="Proteomes" id="UP000295132">
    <property type="component" value="Unassembled WGS sequence"/>
</dbReference>
<dbReference type="PROSITE" id="PS50966">
    <property type="entry name" value="ZF_SWIM"/>
    <property type="match status" value="1"/>
</dbReference>
<dbReference type="RefSeq" id="WP_133335486.1">
    <property type="nucleotide sequence ID" value="NZ_SMYO01000006.1"/>
</dbReference>
<keyword evidence="6" id="KW-0347">Helicase</keyword>
<keyword evidence="6" id="KW-0547">Nucleotide-binding</keyword>
<dbReference type="SMART" id="SM00490">
    <property type="entry name" value="HELICc"/>
    <property type="match status" value="1"/>
</dbReference>
<keyword evidence="2" id="KW-0862">Zinc</keyword>
<proteinExistence type="predicted"/>
<dbReference type="Pfam" id="PF04434">
    <property type="entry name" value="SWIM"/>
    <property type="match status" value="1"/>
</dbReference>
<dbReference type="Gene3D" id="3.40.50.10810">
    <property type="entry name" value="Tandem AAA-ATPase domain"/>
    <property type="match status" value="1"/>
</dbReference>
<dbReference type="PANTHER" id="PTHR10799">
    <property type="entry name" value="SNF2/RAD54 HELICASE FAMILY"/>
    <property type="match status" value="1"/>
</dbReference>
<evidence type="ECO:0000259" key="5">
    <source>
        <dbReference type="PROSITE" id="PS51194"/>
    </source>
</evidence>
<dbReference type="EMBL" id="SMYO01000006">
    <property type="protein sequence ID" value="TDK61046.1"/>
    <property type="molecule type" value="Genomic_DNA"/>
</dbReference>
<dbReference type="GO" id="GO:0016787">
    <property type="term" value="F:hydrolase activity"/>
    <property type="evidence" value="ECO:0007669"/>
    <property type="project" value="UniProtKB-KW"/>
</dbReference>
<dbReference type="InterPro" id="IPR027417">
    <property type="entry name" value="P-loop_NTPase"/>
</dbReference>
<keyword evidence="2" id="KW-0479">Metal-binding</keyword>
<keyword evidence="6" id="KW-0067">ATP-binding</keyword>
<dbReference type="GO" id="GO:0004386">
    <property type="term" value="F:helicase activity"/>
    <property type="evidence" value="ECO:0007669"/>
    <property type="project" value="UniProtKB-KW"/>
</dbReference>
<dbReference type="InterPro" id="IPR038718">
    <property type="entry name" value="SNF2-like_sf"/>
</dbReference>
<evidence type="ECO:0000256" key="1">
    <source>
        <dbReference type="ARBA" id="ARBA00022801"/>
    </source>
</evidence>
<dbReference type="PROSITE" id="PS51194">
    <property type="entry name" value="HELICASE_CTER"/>
    <property type="match status" value="1"/>
</dbReference>
<dbReference type="GO" id="GO:0008270">
    <property type="term" value="F:zinc ion binding"/>
    <property type="evidence" value="ECO:0007669"/>
    <property type="project" value="UniProtKB-KW"/>
</dbReference>
<evidence type="ECO:0000256" key="2">
    <source>
        <dbReference type="PROSITE-ProRule" id="PRU00325"/>
    </source>
</evidence>
<gene>
    <name evidence="6" type="ORF">E2K98_15180</name>
</gene>
<reference evidence="6 7" key="1">
    <citation type="submission" date="2019-03" db="EMBL/GenBank/DDBJ databases">
        <title>Bacillus niacini sp. nov. a Nicotinate-Metabolizing Mesophile Isolated from Soil.</title>
        <authorList>
            <person name="Zhang G."/>
        </authorList>
    </citation>
    <scope>NUCLEOTIDE SEQUENCE [LARGE SCALE GENOMIC DNA]</scope>
    <source>
        <strain evidence="6 7">WN066</strain>
    </source>
</reference>
<dbReference type="PROSITE" id="PS51192">
    <property type="entry name" value="HELICASE_ATP_BIND_1"/>
    <property type="match status" value="1"/>
</dbReference>
<dbReference type="InterPro" id="IPR001650">
    <property type="entry name" value="Helicase_C-like"/>
</dbReference>
<evidence type="ECO:0000259" key="3">
    <source>
        <dbReference type="PROSITE" id="PS50966"/>
    </source>
</evidence>
<feature type="domain" description="SWIM-type" evidence="3">
    <location>
        <begin position="53"/>
        <end position="91"/>
    </location>
</feature>
<dbReference type="InterPro" id="IPR007527">
    <property type="entry name" value="Znf_SWIM"/>
</dbReference>